<dbReference type="EMBL" id="AHMO02000008">
    <property type="protein sequence ID" value="EQA44768.1"/>
    <property type="molecule type" value="Genomic_DNA"/>
</dbReference>
<protein>
    <submittedName>
        <fullName evidence="1">Uncharacterized protein</fullName>
    </submittedName>
</protein>
<proteinExistence type="predicted"/>
<gene>
    <name evidence="1" type="ORF">LEP1GSC050_2309</name>
</gene>
<accession>T0GH90</accession>
<sequence length="72" mass="8687">MILRRQLSVPFRDRLHFTFRKPKNSVKRFLAKPCFDENNLFLFNSTVKYRPAKRISINSRPSSEKKFQPKDD</sequence>
<reference evidence="1" key="1">
    <citation type="submission" date="2013-05" db="EMBL/GenBank/DDBJ databases">
        <authorList>
            <person name="Harkins D.M."/>
            <person name="Durkin A.S."/>
            <person name="Brinkac L.M."/>
            <person name="Haft D.H."/>
            <person name="Selengut J.D."/>
            <person name="Sanka R."/>
            <person name="DePew J."/>
            <person name="Purushe J."/>
            <person name="Hartskeerl R.A."/>
            <person name="Ahmed A."/>
            <person name="van der Linden H."/>
            <person name="Goris M.G.A."/>
            <person name="Vinetz J.M."/>
            <person name="Sutton G.G."/>
            <person name="Nierman W.C."/>
            <person name="Fouts D.E."/>
        </authorList>
    </citation>
    <scope>NUCLEOTIDE SEQUENCE [LARGE SCALE GENOMIC DNA]</scope>
    <source>
        <strain evidence="1">5399</strain>
    </source>
</reference>
<evidence type="ECO:0000313" key="1">
    <source>
        <dbReference type="EMBL" id="EQA44768.1"/>
    </source>
</evidence>
<dbReference type="Proteomes" id="UP000015454">
    <property type="component" value="Unassembled WGS sequence"/>
</dbReference>
<dbReference type="STRING" id="1049789.LEP1GSC050_2309"/>
<keyword evidence="2" id="KW-1185">Reference proteome</keyword>
<organism evidence="1 2">
    <name type="scientific">Leptospira broomii serovar Hurstbridge str. 5399</name>
    <dbReference type="NCBI Taxonomy" id="1049789"/>
    <lineage>
        <taxon>Bacteria</taxon>
        <taxon>Pseudomonadati</taxon>
        <taxon>Spirochaetota</taxon>
        <taxon>Spirochaetia</taxon>
        <taxon>Leptospirales</taxon>
        <taxon>Leptospiraceae</taxon>
        <taxon>Leptospira</taxon>
    </lineage>
</organism>
<evidence type="ECO:0000313" key="2">
    <source>
        <dbReference type="Proteomes" id="UP000015454"/>
    </source>
</evidence>
<comment type="caution">
    <text evidence="1">The sequence shown here is derived from an EMBL/GenBank/DDBJ whole genome shotgun (WGS) entry which is preliminary data.</text>
</comment>
<dbReference type="AlphaFoldDB" id="T0GH90"/>
<name>T0GH90_9LEPT</name>